<dbReference type="Pfam" id="PF13487">
    <property type="entry name" value="HD_5"/>
    <property type="match status" value="1"/>
</dbReference>
<dbReference type="RefSeq" id="WP_007087549.1">
    <property type="nucleotide sequence ID" value="NZ_AJLS01000141.1"/>
</dbReference>
<feature type="domain" description="HD-GYP" evidence="1">
    <location>
        <begin position="1"/>
        <end position="93"/>
    </location>
</feature>
<dbReference type="eggNOG" id="COG3437">
    <property type="taxonomic scope" value="Bacteria"/>
</dbReference>
<evidence type="ECO:0000259" key="1">
    <source>
        <dbReference type="PROSITE" id="PS51832"/>
    </source>
</evidence>
<keyword evidence="3" id="KW-1185">Reference proteome</keyword>
<evidence type="ECO:0000313" key="3">
    <source>
        <dbReference type="Proteomes" id="UP000006316"/>
    </source>
</evidence>
<comment type="caution">
    <text evidence="2">The sequence shown here is derived from an EMBL/GenBank/DDBJ whole genome shotgun (WGS) entry which is preliminary data.</text>
</comment>
<dbReference type="PROSITE" id="PS51832">
    <property type="entry name" value="HD_GYP"/>
    <property type="match status" value="1"/>
</dbReference>
<name>K6D8W2_9BACI</name>
<evidence type="ECO:0000313" key="2">
    <source>
        <dbReference type="EMBL" id="EKN64764.1"/>
    </source>
</evidence>
<dbReference type="InterPro" id="IPR037522">
    <property type="entry name" value="HD_GYP_dom"/>
</dbReference>
<dbReference type="PANTHER" id="PTHR45228:SF1">
    <property type="entry name" value="CYCLIC DI-GMP PHOSPHODIESTERASE TM_0186"/>
    <property type="match status" value="1"/>
</dbReference>
<dbReference type="Gene3D" id="1.10.3210.10">
    <property type="entry name" value="Hypothetical protein af1432"/>
    <property type="match status" value="1"/>
</dbReference>
<dbReference type="PANTHER" id="PTHR45228">
    <property type="entry name" value="CYCLIC DI-GMP PHOSPHODIESTERASE TM_0186-RELATED"/>
    <property type="match status" value="1"/>
</dbReference>
<proteinExistence type="predicted"/>
<dbReference type="InterPro" id="IPR003607">
    <property type="entry name" value="HD/PDEase_dom"/>
</dbReference>
<dbReference type="EMBL" id="AJLS01000141">
    <property type="protein sequence ID" value="EKN64764.1"/>
    <property type="molecule type" value="Genomic_DNA"/>
</dbReference>
<dbReference type="InterPro" id="IPR052020">
    <property type="entry name" value="Cyclic_di-GMP/3'3'-cGAMP_PDE"/>
</dbReference>
<protein>
    <submittedName>
        <fullName evidence="2">Metal dependent phosphohydrolase</fullName>
    </submittedName>
</protein>
<gene>
    <name evidence="2" type="ORF">BABA_22788</name>
</gene>
<dbReference type="AlphaFoldDB" id="K6D8W2"/>
<sequence>MLDLVLYHHERYDGKGYPKGLKGNEIPLAARIMAIADTFDAMTSNRVYRNAINLKHTLEEIKKIKAHNLIPKLLMFSLASSKMKWKRPPSLSRT</sequence>
<dbReference type="CDD" id="cd00077">
    <property type="entry name" value="HDc"/>
    <property type="match status" value="1"/>
</dbReference>
<keyword evidence="2" id="KW-0378">Hydrolase</keyword>
<organism evidence="2 3">
    <name type="scientific">Neobacillus bataviensis LMG 21833</name>
    <dbReference type="NCBI Taxonomy" id="1117379"/>
    <lineage>
        <taxon>Bacteria</taxon>
        <taxon>Bacillati</taxon>
        <taxon>Bacillota</taxon>
        <taxon>Bacilli</taxon>
        <taxon>Bacillales</taxon>
        <taxon>Bacillaceae</taxon>
        <taxon>Neobacillus</taxon>
    </lineage>
</organism>
<dbReference type="GO" id="GO:0016787">
    <property type="term" value="F:hydrolase activity"/>
    <property type="evidence" value="ECO:0007669"/>
    <property type="project" value="UniProtKB-KW"/>
</dbReference>
<dbReference type="SUPFAM" id="SSF109604">
    <property type="entry name" value="HD-domain/PDEase-like"/>
    <property type="match status" value="1"/>
</dbReference>
<accession>K6D8W2</accession>
<dbReference type="Proteomes" id="UP000006316">
    <property type="component" value="Unassembled WGS sequence"/>
</dbReference>
<dbReference type="PATRIC" id="fig|1117379.3.peg.4727"/>
<reference evidence="2 3" key="1">
    <citation type="journal article" date="2012" name="Front. Microbiol.">
        <title>Redundancy and modularity in membrane-associated dissimilatory nitrate reduction in Bacillus.</title>
        <authorList>
            <person name="Heylen K."/>
            <person name="Keltjens J."/>
        </authorList>
    </citation>
    <scope>NUCLEOTIDE SEQUENCE [LARGE SCALE GENOMIC DNA]</scope>
    <source>
        <strain evidence="3">LMG 21833T</strain>
    </source>
</reference>
<dbReference type="STRING" id="1117379.BABA_22788"/>